<proteinExistence type="predicted"/>
<protein>
    <submittedName>
        <fullName evidence="1">DUF1894 domain-containing protein</fullName>
    </submittedName>
</protein>
<keyword evidence="2" id="KW-1185">Reference proteome</keyword>
<comment type="caution">
    <text evidence="1">The sequence shown here is derived from an EMBL/GenBank/DDBJ whole genome shotgun (WGS) entry which is preliminary data.</text>
</comment>
<evidence type="ECO:0000313" key="1">
    <source>
        <dbReference type="EMBL" id="MCM1985519.1"/>
    </source>
</evidence>
<name>A0A9E4ZEL6_9EURY</name>
<evidence type="ECO:0000313" key="2">
    <source>
        <dbReference type="Proteomes" id="UP001056766"/>
    </source>
</evidence>
<dbReference type="InterPro" id="IPR012031">
    <property type="entry name" value="MTH0776-like"/>
</dbReference>
<gene>
    <name evidence="1" type="ORF">KDK67_00560</name>
</gene>
<accession>A0A9E4ZEL6</accession>
<organism evidence="1 2">
    <name type="scientific">Methanococcoides seepicolus</name>
    <dbReference type="NCBI Taxonomy" id="2828780"/>
    <lineage>
        <taxon>Archaea</taxon>
        <taxon>Methanobacteriati</taxon>
        <taxon>Methanobacteriota</taxon>
        <taxon>Stenosarchaea group</taxon>
        <taxon>Methanomicrobia</taxon>
        <taxon>Methanosarcinales</taxon>
        <taxon>Methanosarcinaceae</taxon>
        <taxon>Methanococcoides</taxon>
    </lineage>
</organism>
<reference evidence="1" key="2">
    <citation type="submission" date="2021-04" db="EMBL/GenBank/DDBJ databases">
        <authorList>
            <person name="Dong X."/>
        </authorList>
    </citation>
    <scope>NUCLEOTIDE SEQUENCE</scope>
    <source>
        <strain evidence="1">LLY</strain>
    </source>
</reference>
<sequence length="92" mass="10448">MACINDIPYEILLKGATPQECEDFIKKECDEVYHVKGGYKLHGIMLRGGNSIPIGIKGDDLIFQFIKPCSGLYILRYPDAKEDIEQLRDSQK</sequence>
<dbReference type="Proteomes" id="UP001056766">
    <property type="component" value="Unassembled WGS sequence"/>
</dbReference>
<dbReference type="AlphaFoldDB" id="A0A9E4ZEL6"/>
<reference evidence="1" key="1">
    <citation type="journal article" date="2021" name="mSystems">
        <title>Bacteria and Archaea Synergistically Convert Glycine Betaine to Biogenic Methane in the Formosa Cold Seep of the South China Sea.</title>
        <authorList>
            <person name="Li L."/>
            <person name="Zhang W."/>
            <person name="Zhang S."/>
            <person name="Song L."/>
            <person name="Sun Q."/>
            <person name="Zhang H."/>
            <person name="Xiang H."/>
            <person name="Dong X."/>
        </authorList>
    </citation>
    <scope>NUCLEOTIDE SEQUENCE</scope>
    <source>
        <strain evidence="1">LLY</strain>
    </source>
</reference>
<dbReference type="RefSeq" id="WP_250866889.1">
    <property type="nucleotide sequence ID" value="NZ_JAGSOI010000001.1"/>
</dbReference>
<dbReference type="Pfam" id="PF08979">
    <property type="entry name" value="DUF1894"/>
    <property type="match status" value="1"/>
</dbReference>
<dbReference type="EMBL" id="JAGSOI010000001">
    <property type="protein sequence ID" value="MCM1985519.1"/>
    <property type="molecule type" value="Genomic_DNA"/>
</dbReference>